<dbReference type="EMBL" id="JABANM010003576">
    <property type="protein sequence ID" value="KAF4750640.1"/>
    <property type="molecule type" value="Genomic_DNA"/>
</dbReference>
<dbReference type="EMBL" id="JABANO010012843">
    <property type="protein sequence ID" value="KAF4741111.1"/>
    <property type="molecule type" value="Genomic_DNA"/>
</dbReference>
<reference evidence="3 4" key="1">
    <citation type="submission" date="2020-04" db="EMBL/GenBank/DDBJ databases">
        <title>Perkinsus olseni comparative genomics.</title>
        <authorList>
            <person name="Bogema D.R."/>
        </authorList>
    </citation>
    <scope>NUCLEOTIDE SEQUENCE [LARGE SCALE GENOMIC DNA]</scope>
    <source>
        <strain evidence="2">ATCC PRA-205</strain>
        <strain evidence="1 3">ATCC PRA-207</strain>
    </source>
</reference>
<dbReference type="Proteomes" id="UP000574390">
    <property type="component" value="Unassembled WGS sequence"/>
</dbReference>
<feature type="non-terminal residue" evidence="2">
    <location>
        <position position="143"/>
    </location>
</feature>
<proteinExistence type="predicted"/>
<comment type="caution">
    <text evidence="2">The sequence shown here is derived from an EMBL/GenBank/DDBJ whole genome shotgun (WGS) entry which is preliminary data.</text>
</comment>
<protein>
    <submittedName>
        <fullName evidence="2">Uncharacterized protein</fullName>
    </submittedName>
</protein>
<sequence length="143" mass="16451">MMKANGFHMQPIVTVIDKAMESPTKEYIDTLLEPSYPTEARVQVIHNNFAKTLREYMDVWASPSLKRFGRSTRTSHVDNKCSVGDRVFFWRPRKGKLDSCWKEATVLDISRDGRIITIRRMNGSVSNEYYYNIAILDTEAAPG</sequence>
<name>A0A7J6U192_PEROL</name>
<accession>A0A7J6U192</accession>
<evidence type="ECO:0000313" key="3">
    <source>
        <dbReference type="Proteomes" id="UP000553632"/>
    </source>
</evidence>
<gene>
    <name evidence="2" type="ORF">FOZ62_021994</name>
    <name evidence="1" type="ORF">FOZ63_024253</name>
</gene>
<keyword evidence="3" id="KW-1185">Reference proteome</keyword>
<organism evidence="2 4">
    <name type="scientific">Perkinsus olseni</name>
    <name type="common">Perkinsus atlanticus</name>
    <dbReference type="NCBI Taxonomy" id="32597"/>
    <lineage>
        <taxon>Eukaryota</taxon>
        <taxon>Sar</taxon>
        <taxon>Alveolata</taxon>
        <taxon>Perkinsozoa</taxon>
        <taxon>Perkinsea</taxon>
        <taxon>Perkinsida</taxon>
        <taxon>Perkinsidae</taxon>
        <taxon>Perkinsus</taxon>
    </lineage>
</organism>
<evidence type="ECO:0000313" key="4">
    <source>
        <dbReference type="Proteomes" id="UP000574390"/>
    </source>
</evidence>
<evidence type="ECO:0000313" key="1">
    <source>
        <dbReference type="EMBL" id="KAF4741111.1"/>
    </source>
</evidence>
<dbReference type="Proteomes" id="UP000553632">
    <property type="component" value="Unassembled WGS sequence"/>
</dbReference>
<evidence type="ECO:0000313" key="2">
    <source>
        <dbReference type="EMBL" id="KAF4750640.1"/>
    </source>
</evidence>
<dbReference type="AlphaFoldDB" id="A0A7J6U192"/>